<dbReference type="AlphaFoldDB" id="A0A0C9SW78"/>
<sequence>MEQSPSVWGPTETHKLDRLSPRDSLPWRPRGSELPWLNTSRRSWHRPSPVIVRSHGGTGGFCVSVCVSPMIFCLALPFLNRIASHSHAPTTANFVLSFLRFSSIK</sequence>
<keyword evidence="2" id="KW-1133">Transmembrane helix</keyword>
<proteinExistence type="predicted"/>
<accession>A0A0C9SW78</accession>
<dbReference type="EMBL" id="KN832576">
    <property type="protein sequence ID" value="KII83540.1"/>
    <property type="molecule type" value="Genomic_DNA"/>
</dbReference>
<dbReference type="HOGENOM" id="CLU_2237735_0_0_1"/>
<evidence type="ECO:0000256" key="2">
    <source>
        <dbReference type="SAM" id="Phobius"/>
    </source>
</evidence>
<feature type="compositionally biased region" description="Basic and acidic residues" evidence="1">
    <location>
        <begin position="12"/>
        <end position="21"/>
    </location>
</feature>
<protein>
    <submittedName>
        <fullName evidence="3">Uncharacterized protein</fullName>
    </submittedName>
</protein>
<evidence type="ECO:0000313" key="3">
    <source>
        <dbReference type="EMBL" id="KII83540.1"/>
    </source>
</evidence>
<keyword evidence="2" id="KW-0472">Membrane</keyword>
<name>A0A0C9SW78_PLICR</name>
<evidence type="ECO:0000313" key="4">
    <source>
        <dbReference type="Proteomes" id="UP000053263"/>
    </source>
</evidence>
<evidence type="ECO:0000256" key="1">
    <source>
        <dbReference type="SAM" id="MobiDB-lite"/>
    </source>
</evidence>
<feature type="transmembrane region" description="Helical" evidence="2">
    <location>
        <begin position="58"/>
        <end position="79"/>
    </location>
</feature>
<keyword evidence="2" id="KW-0812">Transmembrane</keyword>
<keyword evidence="4" id="KW-1185">Reference proteome</keyword>
<dbReference type="Proteomes" id="UP000053263">
    <property type="component" value="Unassembled WGS sequence"/>
</dbReference>
<gene>
    <name evidence="3" type="ORF">PLICRDRAFT_449441</name>
</gene>
<reference evidence="3 4" key="1">
    <citation type="submission" date="2014-06" db="EMBL/GenBank/DDBJ databases">
        <title>Evolutionary Origins and Diversification of the Mycorrhizal Mutualists.</title>
        <authorList>
            <consortium name="DOE Joint Genome Institute"/>
            <consortium name="Mycorrhizal Genomics Consortium"/>
            <person name="Kohler A."/>
            <person name="Kuo A."/>
            <person name="Nagy L.G."/>
            <person name="Floudas D."/>
            <person name="Copeland A."/>
            <person name="Barry K.W."/>
            <person name="Cichocki N."/>
            <person name="Veneault-Fourrey C."/>
            <person name="LaButti K."/>
            <person name="Lindquist E.A."/>
            <person name="Lipzen A."/>
            <person name="Lundell T."/>
            <person name="Morin E."/>
            <person name="Murat C."/>
            <person name="Riley R."/>
            <person name="Ohm R."/>
            <person name="Sun H."/>
            <person name="Tunlid A."/>
            <person name="Henrissat B."/>
            <person name="Grigoriev I.V."/>
            <person name="Hibbett D.S."/>
            <person name="Martin F."/>
        </authorList>
    </citation>
    <scope>NUCLEOTIDE SEQUENCE [LARGE SCALE GENOMIC DNA]</scope>
    <source>
        <strain evidence="3 4">FD-325 SS-3</strain>
    </source>
</reference>
<organism evidence="3 4">
    <name type="scientific">Plicaturopsis crispa FD-325 SS-3</name>
    <dbReference type="NCBI Taxonomy" id="944288"/>
    <lineage>
        <taxon>Eukaryota</taxon>
        <taxon>Fungi</taxon>
        <taxon>Dikarya</taxon>
        <taxon>Basidiomycota</taxon>
        <taxon>Agaricomycotina</taxon>
        <taxon>Agaricomycetes</taxon>
        <taxon>Agaricomycetidae</taxon>
        <taxon>Amylocorticiales</taxon>
        <taxon>Amylocorticiaceae</taxon>
        <taxon>Plicatura</taxon>
        <taxon>Plicaturopsis crispa</taxon>
    </lineage>
</organism>
<feature type="region of interest" description="Disordered" evidence="1">
    <location>
        <begin position="1"/>
        <end position="35"/>
    </location>
</feature>